<sequence>MLEYRPGTHNLFSDLTSLVSYIQFYSYNHFPTVAHFLCMRQCYVVLRSAMLK</sequence>
<protein>
    <submittedName>
        <fullName evidence="1">Uncharacterized protein</fullName>
    </submittedName>
</protein>
<reference evidence="1" key="1">
    <citation type="submission" date="2014-11" db="EMBL/GenBank/DDBJ databases">
        <authorList>
            <person name="Amaro Gonzalez C."/>
        </authorList>
    </citation>
    <scope>NUCLEOTIDE SEQUENCE</scope>
</reference>
<accession>A0A0E9XME8</accession>
<organism evidence="1">
    <name type="scientific">Anguilla anguilla</name>
    <name type="common">European freshwater eel</name>
    <name type="synonym">Muraena anguilla</name>
    <dbReference type="NCBI Taxonomy" id="7936"/>
    <lineage>
        <taxon>Eukaryota</taxon>
        <taxon>Metazoa</taxon>
        <taxon>Chordata</taxon>
        <taxon>Craniata</taxon>
        <taxon>Vertebrata</taxon>
        <taxon>Euteleostomi</taxon>
        <taxon>Actinopterygii</taxon>
        <taxon>Neopterygii</taxon>
        <taxon>Teleostei</taxon>
        <taxon>Anguilliformes</taxon>
        <taxon>Anguillidae</taxon>
        <taxon>Anguilla</taxon>
    </lineage>
</organism>
<proteinExistence type="predicted"/>
<dbReference type="AlphaFoldDB" id="A0A0E9XME8"/>
<dbReference type="EMBL" id="GBXM01004971">
    <property type="protein sequence ID" value="JAI03607.1"/>
    <property type="molecule type" value="Transcribed_RNA"/>
</dbReference>
<evidence type="ECO:0000313" key="1">
    <source>
        <dbReference type="EMBL" id="JAI03607.1"/>
    </source>
</evidence>
<name>A0A0E9XME8_ANGAN</name>
<reference evidence="1" key="2">
    <citation type="journal article" date="2015" name="Fish Shellfish Immunol.">
        <title>Early steps in the European eel (Anguilla anguilla)-Vibrio vulnificus interaction in the gills: Role of the RtxA13 toxin.</title>
        <authorList>
            <person name="Callol A."/>
            <person name="Pajuelo D."/>
            <person name="Ebbesson L."/>
            <person name="Teles M."/>
            <person name="MacKenzie S."/>
            <person name="Amaro C."/>
        </authorList>
    </citation>
    <scope>NUCLEOTIDE SEQUENCE</scope>
</reference>